<dbReference type="InterPro" id="IPR016161">
    <property type="entry name" value="Ald_DH/histidinol_DH"/>
</dbReference>
<dbReference type="NCBIfam" id="TIGR01780">
    <property type="entry name" value="SSADH"/>
    <property type="match status" value="1"/>
</dbReference>
<dbReference type="GO" id="GO:0009450">
    <property type="term" value="P:gamma-aminobutyric acid catabolic process"/>
    <property type="evidence" value="ECO:0007669"/>
    <property type="project" value="InterPro"/>
</dbReference>
<evidence type="ECO:0000256" key="1">
    <source>
        <dbReference type="ARBA" id="ARBA00009986"/>
    </source>
</evidence>
<dbReference type="GO" id="GO:0004777">
    <property type="term" value="F:succinate-semialdehyde dehydrogenase (NAD+) activity"/>
    <property type="evidence" value="ECO:0007669"/>
    <property type="project" value="TreeGrafter"/>
</dbReference>
<gene>
    <name evidence="6" type="primary">gabD</name>
    <name evidence="6" type="ORF">VIBNISOn1_520012</name>
</gene>
<dbReference type="PANTHER" id="PTHR43353">
    <property type="entry name" value="SUCCINATE-SEMIALDEHYDE DEHYDROGENASE, MITOCHONDRIAL"/>
    <property type="match status" value="1"/>
</dbReference>
<dbReference type="Proteomes" id="UP000018211">
    <property type="component" value="Unassembled WGS sequence"/>
</dbReference>
<reference evidence="6 7" key="1">
    <citation type="journal article" date="2013" name="ISME J.">
        <title>Comparative genomics of pathogenic lineages of Vibrio nigripulchritudo identifies virulence-associated traits.</title>
        <authorList>
            <person name="Goudenege D."/>
            <person name="Labreuche Y."/>
            <person name="Krin E."/>
            <person name="Ansquer D."/>
            <person name="Mangenot S."/>
            <person name="Calteau A."/>
            <person name="Medigue C."/>
            <person name="Mazel D."/>
            <person name="Polz M.F."/>
            <person name="Le Roux F."/>
        </authorList>
    </citation>
    <scope>NUCLEOTIDE SEQUENCE [LARGE SCALE GENOMIC DNA]</scope>
    <source>
        <strain evidence="6 7">SOn1</strain>
    </source>
</reference>
<dbReference type="SUPFAM" id="SSF53720">
    <property type="entry name" value="ALDH-like"/>
    <property type="match status" value="1"/>
</dbReference>
<dbReference type="CDD" id="cd07103">
    <property type="entry name" value="ALDH_F5_SSADH_GabD"/>
    <property type="match status" value="1"/>
</dbReference>
<dbReference type="InterPro" id="IPR016162">
    <property type="entry name" value="Ald_DH_N"/>
</dbReference>
<evidence type="ECO:0000259" key="5">
    <source>
        <dbReference type="Pfam" id="PF00171"/>
    </source>
</evidence>
<dbReference type="Gene3D" id="3.40.605.10">
    <property type="entry name" value="Aldehyde Dehydrogenase, Chain A, domain 1"/>
    <property type="match status" value="1"/>
</dbReference>
<comment type="caution">
    <text evidence="6">The sequence shown here is derived from an EMBL/GenBank/DDBJ whole genome shotgun (WGS) entry which is preliminary data.</text>
</comment>
<proteinExistence type="inferred from homology"/>
<dbReference type="EC" id="1.2.1.16" evidence="6"/>
<organism evidence="6 7">
    <name type="scientific">Vibrio nigripulchritudo SOn1</name>
    <dbReference type="NCBI Taxonomy" id="1238450"/>
    <lineage>
        <taxon>Bacteria</taxon>
        <taxon>Pseudomonadati</taxon>
        <taxon>Pseudomonadota</taxon>
        <taxon>Gammaproteobacteria</taxon>
        <taxon>Vibrionales</taxon>
        <taxon>Vibrionaceae</taxon>
        <taxon>Vibrio</taxon>
    </lineage>
</organism>
<dbReference type="InterPro" id="IPR015590">
    <property type="entry name" value="Aldehyde_DH_dom"/>
</dbReference>
<keyword evidence="2 4" id="KW-0560">Oxidoreductase</keyword>
<dbReference type="AlphaFoldDB" id="A0AAV2VVL7"/>
<evidence type="ECO:0000256" key="4">
    <source>
        <dbReference type="RuleBase" id="RU003345"/>
    </source>
</evidence>
<feature type="active site" evidence="3">
    <location>
        <position position="251"/>
    </location>
</feature>
<evidence type="ECO:0000313" key="6">
    <source>
        <dbReference type="EMBL" id="CCO48423.1"/>
    </source>
</evidence>
<comment type="similarity">
    <text evidence="1 4">Belongs to the aldehyde dehydrogenase family.</text>
</comment>
<dbReference type="FunFam" id="3.40.309.10:FF:000004">
    <property type="entry name" value="Succinate-semialdehyde dehydrogenase I"/>
    <property type="match status" value="1"/>
</dbReference>
<feature type="domain" description="Aldehyde dehydrogenase" evidence="5">
    <location>
        <begin position="14"/>
        <end position="474"/>
    </location>
</feature>
<dbReference type="Pfam" id="PF00171">
    <property type="entry name" value="Aldedh"/>
    <property type="match status" value="1"/>
</dbReference>
<name>A0AAV2VVL7_9VIBR</name>
<protein>
    <submittedName>
        <fullName evidence="6">Succinate-semialdehyde dehydrogenase (NADP+)</fullName>
        <ecNumber evidence="6">1.2.1.16</ecNumber>
    </submittedName>
</protein>
<dbReference type="PROSITE" id="PS00070">
    <property type="entry name" value="ALDEHYDE_DEHYDR_CYS"/>
    <property type="match status" value="1"/>
</dbReference>
<dbReference type="EMBL" id="CAOF01000145">
    <property type="protein sequence ID" value="CCO48423.1"/>
    <property type="molecule type" value="Genomic_DNA"/>
</dbReference>
<dbReference type="Gene3D" id="3.40.309.10">
    <property type="entry name" value="Aldehyde Dehydrogenase, Chain A, domain 2"/>
    <property type="match status" value="1"/>
</dbReference>
<evidence type="ECO:0000313" key="7">
    <source>
        <dbReference type="Proteomes" id="UP000018211"/>
    </source>
</evidence>
<dbReference type="InterPro" id="IPR016160">
    <property type="entry name" value="Ald_DH_CS_CYS"/>
</dbReference>
<dbReference type="InterPro" id="IPR016163">
    <property type="entry name" value="Ald_DH_C"/>
</dbReference>
<accession>A0AAV2VVL7</accession>
<dbReference type="InterPro" id="IPR050740">
    <property type="entry name" value="Aldehyde_DH_Superfamily"/>
</dbReference>
<evidence type="ECO:0000256" key="3">
    <source>
        <dbReference type="PROSITE-ProRule" id="PRU10007"/>
    </source>
</evidence>
<dbReference type="InterPro" id="IPR010102">
    <property type="entry name" value="Succ_semiAld_DH"/>
</dbReference>
<evidence type="ECO:0000256" key="2">
    <source>
        <dbReference type="ARBA" id="ARBA00023002"/>
    </source>
</evidence>
<dbReference type="InterPro" id="IPR029510">
    <property type="entry name" value="Ald_DH_CS_GLU"/>
</dbReference>
<dbReference type="FunFam" id="3.40.605.10:FF:000005">
    <property type="entry name" value="Succinate-semialdehyde dehydrogenase I"/>
    <property type="match status" value="1"/>
</dbReference>
<sequence>MTLLQQQAFINGQWQDSASGTTFAVLDPANGNQLGTVPEMGVEETLVAISAAHAAFSTWSKTTAKQRAECLMNWYQLMLENQAQLAELITQESGKPLAESMGEVLYGASFVQWFAEEGKRAYGDIIPSTAADRRLQTIKQPVGVCAAITPWNFPVAMITRKAAPALAAGCTMVIKPAEATPFSALALAKLAKKAGIPDGVINVVTASNGVEIGQVLSRDERIRKLSFTGSTAVGRQLLKQCADTVKRVSLELGGNAPFIVFDDADIDSAIEGAVASKFRNSGQTCVCTNRILVQSGVYDAFCEKFARAVSKLKVGEGINPKHQIGPLISEPALDKVDAHIRDALSQGAHLLTGGSGHSLGGLFYQPTVLCDVTPMMRIASEETFGPVAPIFKFNTEDEAIRLANDTEYGLAAYFYSQNIHRCLRVSEALEYGMVGVNEGIISNEVAPFGGVKSSGLGREGSRLGIEEYLETKYICFGGLS</sequence>
<dbReference type="PANTHER" id="PTHR43353:SF5">
    <property type="entry name" value="SUCCINATE-SEMIALDEHYDE DEHYDROGENASE, MITOCHONDRIAL"/>
    <property type="match status" value="1"/>
</dbReference>
<dbReference type="RefSeq" id="WP_022612906.1">
    <property type="nucleotide sequence ID" value="NZ_LK391965.1"/>
</dbReference>
<dbReference type="PROSITE" id="PS00687">
    <property type="entry name" value="ALDEHYDE_DEHYDR_GLU"/>
    <property type="match status" value="1"/>
</dbReference>